<feature type="domain" description="BTB" evidence="4">
    <location>
        <begin position="356"/>
        <end position="421"/>
    </location>
</feature>
<dbReference type="Gene3D" id="3.30.710.10">
    <property type="entry name" value="Potassium Channel Kv1.1, Chain A"/>
    <property type="match status" value="1"/>
</dbReference>
<dbReference type="GO" id="GO:0006357">
    <property type="term" value="P:regulation of transcription by RNA polymerase II"/>
    <property type="evidence" value="ECO:0007669"/>
    <property type="project" value="TreeGrafter"/>
</dbReference>
<dbReference type="PANTHER" id="PTHR23110">
    <property type="entry name" value="BTB DOMAIN TRANSCRIPTION FACTOR"/>
    <property type="match status" value="1"/>
</dbReference>
<dbReference type="Pfam" id="PF13837">
    <property type="entry name" value="Myb_DNA-bind_4"/>
    <property type="match status" value="1"/>
</dbReference>
<dbReference type="Pfam" id="PF00651">
    <property type="entry name" value="BTB"/>
    <property type="match status" value="1"/>
</dbReference>
<name>A0A9N9WPN2_9DIPT</name>
<dbReference type="EMBL" id="OU895877">
    <property type="protein sequence ID" value="CAG9800134.1"/>
    <property type="molecule type" value="Genomic_DNA"/>
</dbReference>
<evidence type="ECO:0000313" key="6">
    <source>
        <dbReference type="Proteomes" id="UP001153620"/>
    </source>
</evidence>
<feature type="region of interest" description="Disordered" evidence="3">
    <location>
        <begin position="603"/>
        <end position="647"/>
    </location>
</feature>
<dbReference type="FunFam" id="3.30.710.10:FF:000164">
    <property type="entry name" value="Uncharacterized protein, isoform B"/>
    <property type="match status" value="1"/>
</dbReference>
<feature type="compositionally biased region" description="Low complexity" evidence="3">
    <location>
        <begin position="254"/>
        <end position="264"/>
    </location>
</feature>
<evidence type="ECO:0000256" key="3">
    <source>
        <dbReference type="SAM" id="MobiDB-lite"/>
    </source>
</evidence>
<dbReference type="CDD" id="cd18315">
    <property type="entry name" value="BTB_POZ_BAB-like"/>
    <property type="match status" value="1"/>
</dbReference>
<dbReference type="InterPro" id="IPR000210">
    <property type="entry name" value="BTB/POZ_dom"/>
</dbReference>
<feature type="region of interest" description="Disordered" evidence="3">
    <location>
        <begin position="213"/>
        <end position="233"/>
    </location>
</feature>
<comment type="subcellular location">
    <subcellularLocation>
        <location evidence="1">Nucleus</location>
    </subcellularLocation>
</comment>
<feature type="region of interest" description="Disordered" evidence="3">
    <location>
        <begin position="666"/>
        <end position="688"/>
    </location>
</feature>
<keyword evidence="2" id="KW-0539">Nucleus</keyword>
<dbReference type="SUPFAM" id="SSF54695">
    <property type="entry name" value="POZ domain"/>
    <property type="match status" value="1"/>
</dbReference>
<dbReference type="PANTHER" id="PTHR23110:SF84">
    <property type="entry name" value="AGAP003685-PA"/>
    <property type="match status" value="1"/>
</dbReference>
<dbReference type="InterPro" id="IPR051095">
    <property type="entry name" value="Dros_DevTransReg"/>
</dbReference>
<evidence type="ECO:0000259" key="4">
    <source>
        <dbReference type="PROSITE" id="PS50097"/>
    </source>
</evidence>
<proteinExistence type="predicted"/>
<feature type="compositionally biased region" description="Low complexity" evidence="3">
    <location>
        <begin position="276"/>
        <end position="293"/>
    </location>
</feature>
<dbReference type="OrthoDB" id="10261408at2759"/>
<sequence>MAQPNQSIRYCWEADKVKTLIRLRAELSPLFTGKRNASKYAWAVVERELNVPLPISKIIKKWNNLLQEYKAIKLSEEPKRREWPFFTLMDVYFSDQVNDPSLRLFSSTKRFDTDTFDDKNFDEELQAVLAAANLNSSMSTVLQNLGLGIGVSRQSFLKRDSSLVSNNNNINKISNNPMEIDMIDDKHDEEDEDNKSEVSINLSTKLLTSSLMNTNNSSINDKNNNKSHLTSLNNTSKMNESIGIEKDGCLIEPNNNNTMNSNRNLMGRDANSYSTNSEGSINSSRNSASSHANNNDEDYEDNMVRAYERNLKNLNQKFLHEMSEHHNIDQYLLSWRGFHGNMCKGFHNLQRDGQMVDVTIAAGGKIFKAHKLVLSVCSPYFQKIFIEHPSSHPILFMTDVNSNHMAGLLDFMYSGQVNVKYEDLPNFLKVAEALQVKGLHGESTTDSTEDREREREREETNYASQYRQQQQQQALHLQQQQFNYSQMQRQPVSQSPHFQHPDNIINENRQNIRHHIKPKTTFINSNNNSINSNNNNNPDTTTMNINNNNNNSINNNNNSINLTNNNHHKFGVQQVNSSSKMLDNQKYQKYFAKRKLLAQYEQEMRQEKRNRTGGSIDEDENDSNRPLNMRRSQSVTEDDSRNTDIGSAKSISVGLNLIQNIKTEKGDEDHADINGNDDGNEAGTGYYGSHLSKMKHSILEPNIVLQHSDEVISASNGSNSITSTLQNTNLSQKTAS</sequence>
<protein>
    <recommendedName>
        <fullName evidence="4">BTB domain-containing protein</fullName>
    </recommendedName>
</protein>
<dbReference type="InterPro" id="IPR011333">
    <property type="entry name" value="SKP1/BTB/POZ_sf"/>
</dbReference>
<reference evidence="5" key="1">
    <citation type="submission" date="2022-01" db="EMBL/GenBank/DDBJ databases">
        <authorList>
            <person name="King R."/>
        </authorList>
    </citation>
    <scope>NUCLEOTIDE SEQUENCE</scope>
</reference>
<dbReference type="SMART" id="SM00225">
    <property type="entry name" value="BTB"/>
    <property type="match status" value="1"/>
</dbReference>
<gene>
    <name evidence="5" type="ORF">CHIRRI_LOCUS3085</name>
</gene>
<feature type="region of interest" description="Disordered" evidence="3">
    <location>
        <begin position="439"/>
        <end position="467"/>
    </location>
</feature>
<feature type="compositionally biased region" description="Polar residues" evidence="3">
    <location>
        <begin position="624"/>
        <end position="635"/>
    </location>
</feature>
<dbReference type="InterPro" id="IPR044822">
    <property type="entry name" value="Myb_DNA-bind_4"/>
</dbReference>
<evidence type="ECO:0000256" key="2">
    <source>
        <dbReference type="ARBA" id="ARBA00023242"/>
    </source>
</evidence>
<evidence type="ECO:0000256" key="1">
    <source>
        <dbReference type="ARBA" id="ARBA00004123"/>
    </source>
</evidence>
<feature type="region of interest" description="Disordered" evidence="3">
    <location>
        <begin position="253"/>
        <end position="297"/>
    </location>
</feature>
<accession>A0A9N9WPN2</accession>
<organism evidence="5 6">
    <name type="scientific">Chironomus riparius</name>
    <dbReference type="NCBI Taxonomy" id="315576"/>
    <lineage>
        <taxon>Eukaryota</taxon>
        <taxon>Metazoa</taxon>
        <taxon>Ecdysozoa</taxon>
        <taxon>Arthropoda</taxon>
        <taxon>Hexapoda</taxon>
        <taxon>Insecta</taxon>
        <taxon>Pterygota</taxon>
        <taxon>Neoptera</taxon>
        <taxon>Endopterygota</taxon>
        <taxon>Diptera</taxon>
        <taxon>Nematocera</taxon>
        <taxon>Chironomoidea</taxon>
        <taxon>Chironomidae</taxon>
        <taxon>Chironominae</taxon>
        <taxon>Chironomus</taxon>
    </lineage>
</organism>
<feature type="region of interest" description="Disordered" evidence="3">
    <location>
        <begin position="715"/>
        <end position="736"/>
    </location>
</feature>
<dbReference type="GO" id="GO:0005634">
    <property type="term" value="C:nucleus"/>
    <property type="evidence" value="ECO:0007669"/>
    <property type="project" value="UniProtKB-SubCell"/>
</dbReference>
<keyword evidence="6" id="KW-1185">Reference proteome</keyword>
<feature type="compositionally biased region" description="Low complexity" evidence="3">
    <location>
        <begin position="213"/>
        <end position="222"/>
    </location>
</feature>
<reference evidence="5" key="2">
    <citation type="submission" date="2022-10" db="EMBL/GenBank/DDBJ databases">
        <authorList>
            <consortium name="ENA_rothamsted_submissions"/>
            <consortium name="culmorum"/>
            <person name="King R."/>
        </authorList>
    </citation>
    <scope>NUCLEOTIDE SEQUENCE</scope>
</reference>
<dbReference type="PROSITE" id="PS50097">
    <property type="entry name" value="BTB"/>
    <property type="match status" value="1"/>
</dbReference>
<evidence type="ECO:0000313" key="5">
    <source>
        <dbReference type="EMBL" id="CAG9800134.1"/>
    </source>
</evidence>
<feature type="compositionally biased region" description="Basic and acidic residues" evidence="3">
    <location>
        <begin position="448"/>
        <end position="460"/>
    </location>
</feature>
<dbReference type="Proteomes" id="UP001153620">
    <property type="component" value="Chromosome 1"/>
</dbReference>
<dbReference type="AlphaFoldDB" id="A0A9N9WPN2"/>